<dbReference type="InterPro" id="IPR029045">
    <property type="entry name" value="ClpP/crotonase-like_dom_sf"/>
</dbReference>
<evidence type="ECO:0000256" key="2">
    <source>
        <dbReference type="ARBA" id="ARBA00012076"/>
    </source>
</evidence>
<dbReference type="GO" id="GO:0004300">
    <property type="term" value="F:enoyl-CoA hydratase activity"/>
    <property type="evidence" value="ECO:0007669"/>
    <property type="project" value="UniProtKB-EC"/>
</dbReference>
<evidence type="ECO:0000256" key="5">
    <source>
        <dbReference type="ARBA" id="ARBA00023709"/>
    </source>
</evidence>
<comment type="similarity">
    <text evidence="1 7">Belongs to the enoyl-CoA hydratase/isomerase family.</text>
</comment>
<keyword evidence="4" id="KW-0456">Lyase</keyword>
<dbReference type="EMBL" id="AP022871">
    <property type="protein sequence ID" value="BCB90034.1"/>
    <property type="molecule type" value="Genomic_DNA"/>
</dbReference>
<comment type="catalytic activity">
    <reaction evidence="5">
        <text>a (3S)-3-hydroxyacyl-CoA = a (2E)-enoyl-CoA + H2O</text>
        <dbReference type="Rhea" id="RHEA:16105"/>
        <dbReference type="ChEBI" id="CHEBI:15377"/>
        <dbReference type="ChEBI" id="CHEBI:57318"/>
        <dbReference type="ChEBI" id="CHEBI:58856"/>
        <dbReference type="EC" id="4.2.1.17"/>
    </reaction>
</comment>
<evidence type="ECO:0000313" key="8">
    <source>
        <dbReference type="EMBL" id="BCB90034.1"/>
    </source>
</evidence>
<dbReference type="FunFam" id="3.90.226.10:FF:000009">
    <property type="entry name" value="Carnitinyl-CoA dehydratase"/>
    <property type="match status" value="1"/>
</dbReference>
<sequence length="260" mass="27806">MTAADQVLFEVRDHVATVVFNRPQVLNAITTPMLERLIEVFEHVDDDPSVWCVVVKGAGRAFCVGADMAERKGMSADDVRRRRRIAPRAFGAMRNCQRPVIGQVHGYALGGGLELALGCDIVIAAEGTVLGLVETRLGAIPAGGGTQLLPRLVGAARAKELIFTGRRFGAAEAAGWGMLNRVVPAHELDETVAALAREILLAAPVANVQAKRAVNMSLDLDLRSGIEAEAALYERTLTSADRAEAVQAFADKRPPTFSGR</sequence>
<dbReference type="PANTHER" id="PTHR11941:SF169">
    <property type="entry name" value="(7AS)-7A-METHYL-1,5-DIOXO-2,3,5,6,7,7A-HEXAHYDRO-1H-INDENE-CARBOXYL-COA HYDROLASE"/>
    <property type="match status" value="1"/>
</dbReference>
<evidence type="ECO:0000256" key="4">
    <source>
        <dbReference type="ARBA" id="ARBA00023239"/>
    </source>
</evidence>
<dbReference type="FunFam" id="1.10.12.10:FF:000001">
    <property type="entry name" value="Probable enoyl-CoA hydratase, mitochondrial"/>
    <property type="match status" value="1"/>
</dbReference>
<evidence type="ECO:0000256" key="6">
    <source>
        <dbReference type="ARBA" id="ARBA00023717"/>
    </source>
</evidence>
<dbReference type="InterPro" id="IPR018376">
    <property type="entry name" value="Enoyl-CoA_hyd/isom_CS"/>
</dbReference>
<dbReference type="EC" id="4.2.1.17" evidence="2"/>
<organism evidence="8 9">
    <name type="scientific">Phytohabitans suffuscus</name>
    <dbReference type="NCBI Taxonomy" id="624315"/>
    <lineage>
        <taxon>Bacteria</taxon>
        <taxon>Bacillati</taxon>
        <taxon>Actinomycetota</taxon>
        <taxon>Actinomycetes</taxon>
        <taxon>Micromonosporales</taxon>
        <taxon>Micromonosporaceae</taxon>
    </lineage>
</organism>
<dbReference type="Gene3D" id="3.90.226.10">
    <property type="entry name" value="2-enoyl-CoA Hydratase, Chain A, domain 1"/>
    <property type="match status" value="1"/>
</dbReference>
<dbReference type="KEGG" id="psuu:Psuf_073470"/>
<keyword evidence="9" id="KW-1185">Reference proteome</keyword>
<evidence type="ECO:0000256" key="1">
    <source>
        <dbReference type="ARBA" id="ARBA00005254"/>
    </source>
</evidence>
<evidence type="ECO:0000256" key="3">
    <source>
        <dbReference type="ARBA" id="ARBA00023098"/>
    </source>
</evidence>
<dbReference type="Pfam" id="PF00378">
    <property type="entry name" value="ECH_1"/>
    <property type="match status" value="1"/>
</dbReference>
<dbReference type="Gene3D" id="1.10.12.10">
    <property type="entry name" value="Lyase 2-enoyl-coa Hydratase, Chain A, domain 2"/>
    <property type="match status" value="1"/>
</dbReference>
<comment type="catalytic activity">
    <reaction evidence="6">
        <text>a 4-saturated-(3S)-3-hydroxyacyl-CoA = a (3E)-enoyl-CoA + H2O</text>
        <dbReference type="Rhea" id="RHEA:20724"/>
        <dbReference type="ChEBI" id="CHEBI:15377"/>
        <dbReference type="ChEBI" id="CHEBI:58521"/>
        <dbReference type="ChEBI" id="CHEBI:137480"/>
        <dbReference type="EC" id="4.2.1.17"/>
    </reaction>
</comment>
<dbReference type="Proteomes" id="UP000503011">
    <property type="component" value="Chromosome"/>
</dbReference>
<protein>
    <recommendedName>
        <fullName evidence="2">enoyl-CoA hydratase</fullName>
        <ecNumber evidence="2">4.2.1.17</ecNumber>
    </recommendedName>
</protein>
<reference evidence="8 9" key="2">
    <citation type="submission" date="2020-03" db="EMBL/GenBank/DDBJ databases">
        <authorList>
            <person name="Ichikawa N."/>
            <person name="Kimura A."/>
            <person name="Kitahashi Y."/>
            <person name="Uohara A."/>
        </authorList>
    </citation>
    <scope>NUCLEOTIDE SEQUENCE [LARGE SCALE GENOMIC DNA]</scope>
    <source>
        <strain evidence="8 9">NBRC 105367</strain>
    </source>
</reference>
<keyword evidence="3" id="KW-0443">Lipid metabolism</keyword>
<name>A0A6F8YVE8_9ACTN</name>
<proteinExistence type="inferred from homology"/>
<evidence type="ECO:0000256" key="7">
    <source>
        <dbReference type="RuleBase" id="RU003707"/>
    </source>
</evidence>
<dbReference type="InterPro" id="IPR014748">
    <property type="entry name" value="Enoyl-CoA_hydra_C"/>
</dbReference>
<dbReference type="RefSeq" id="WP_173162155.1">
    <property type="nucleotide sequence ID" value="NZ_AP022871.1"/>
</dbReference>
<reference evidence="8 9" key="1">
    <citation type="submission" date="2020-03" db="EMBL/GenBank/DDBJ databases">
        <title>Whole genome shotgun sequence of Phytohabitans suffuscus NBRC 105367.</title>
        <authorList>
            <person name="Komaki H."/>
            <person name="Tamura T."/>
        </authorList>
    </citation>
    <scope>NUCLEOTIDE SEQUENCE [LARGE SCALE GENOMIC DNA]</scope>
    <source>
        <strain evidence="8 9">NBRC 105367</strain>
    </source>
</reference>
<dbReference type="AlphaFoldDB" id="A0A6F8YVE8"/>
<dbReference type="GO" id="GO:0006635">
    <property type="term" value="P:fatty acid beta-oxidation"/>
    <property type="evidence" value="ECO:0007669"/>
    <property type="project" value="TreeGrafter"/>
</dbReference>
<dbReference type="SUPFAM" id="SSF52096">
    <property type="entry name" value="ClpP/crotonase"/>
    <property type="match status" value="1"/>
</dbReference>
<dbReference type="CDD" id="cd06558">
    <property type="entry name" value="crotonase-like"/>
    <property type="match status" value="1"/>
</dbReference>
<accession>A0A6F8YVE8</accession>
<dbReference type="InterPro" id="IPR001753">
    <property type="entry name" value="Enoyl-CoA_hydra/iso"/>
</dbReference>
<gene>
    <name evidence="8" type="primary">crt</name>
    <name evidence="8" type="ORF">Psuf_073470</name>
</gene>
<dbReference type="PROSITE" id="PS00166">
    <property type="entry name" value="ENOYL_COA_HYDRATASE"/>
    <property type="match status" value="1"/>
</dbReference>
<evidence type="ECO:0000313" key="9">
    <source>
        <dbReference type="Proteomes" id="UP000503011"/>
    </source>
</evidence>
<dbReference type="PANTHER" id="PTHR11941">
    <property type="entry name" value="ENOYL-COA HYDRATASE-RELATED"/>
    <property type="match status" value="1"/>
</dbReference>